<evidence type="ECO:0000313" key="1">
    <source>
        <dbReference type="EMBL" id="KAK5919521.1"/>
    </source>
</evidence>
<organism evidence="1 2">
    <name type="scientific">Champsocephalus gunnari</name>
    <name type="common">Mackerel icefish</name>
    <dbReference type="NCBI Taxonomy" id="52237"/>
    <lineage>
        <taxon>Eukaryota</taxon>
        <taxon>Metazoa</taxon>
        <taxon>Chordata</taxon>
        <taxon>Craniata</taxon>
        <taxon>Vertebrata</taxon>
        <taxon>Euteleostomi</taxon>
        <taxon>Actinopterygii</taxon>
        <taxon>Neopterygii</taxon>
        <taxon>Teleostei</taxon>
        <taxon>Neoteleostei</taxon>
        <taxon>Acanthomorphata</taxon>
        <taxon>Eupercaria</taxon>
        <taxon>Perciformes</taxon>
        <taxon>Notothenioidei</taxon>
        <taxon>Channichthyidae</taxon>
        <taxon>Champsocephalus</taxon>
    </lineage>
</organism>
<proteinExistence type="predicted"/>
<sequence>MCGNISTRECLTYDRLPGVLPNTHKPHLYCLYPGQLSAGTWPKRKTHLSRSFKDTHTTCWKGPSSLA</sequence>
<reference evidence="1 2" key="1">
    <citation type="journal article" date="2023" name="Mol. Biol. Evol.">
        <title>Genomics of Secondarily Temperate Adaptation in the Only Non-Antarctic Icefish.</title>
        <authorList>
            <person name="Rivera-Colon A.G."/>
            <person name="Rayamajhi N."/>
            <person name="Minhas B.F."/>
            <person name="Madrigal G."/>
            <person name="Bilyk K.T."/>
            <person name="Yoon V."/>
            <person name="Hune M."/>
            <person name="Gregory S."/>
            <person name="Cheng C.H.C."/>
            <person name="Catchen J.M."/>
        </authorList>
    </citation>
    <scope>NUCLEOTIDE SEQUENCE [LARGE SCALE GENOMIC DNA]</scope>
    <source>
        <tissue evidence="1">White muscle</tissue>
    </source>
</reference>
<accession>A0AAN8HKV7</accession>
<gene>
    <name evidence="1" type="ORF">CgunFtcFv8_023409</name>
</gene>
<comment type="caution">
    <text evidence="1">The sequence shown here is derived from an EMBL/GenBank/DDBJ whole genome shotgun (WGS) entry which is preliminary data.</text>
</comment>
<evidence type="ECO:0000313" key="2">
    <source>
        <dbReference type="Proteomes" id="UP001331515"/>
    </source>
</evidence>
<dbReference type="AlphaFoldDB" id="A0AAN8HKV7"/>
<dbReference type="Proteomes" id="UP001331515">
    <property type="component" value="Unassembled WGS sequence"/>
</dbReference>
<protein>
    <submittedName>
        <fullName evidence="1">Uncharacterized protein</fullName>
    </submittedName>
</protein>
<dbReference type="EMBL" id="JAURVH010001524">
    <property type="protein sequence ID" value="KAK5919521.1"/>
    <property type="molecule type" value="Genomic_DNA"/>
</dbReference>
<name>A0AAN8HKV7_CHAGU</name>
<keyword evidence="2" id="KW-1185">Reference proteome</keyword>